<dbReference type="RefSeq" id="WP_354599319.1">
    <property type="nucleotide sequence ID" value="NZ_JBEWZI010000001.1"/>
</dbReference>
<dbReference type="Pfam" id="PF17201">
    <property type="entry name" value="Cache_3-Cache_2"/>
    <property type="match status" value="1"/>
</dbReference>
<keyword evidence="4" id="KW-0175">Coiled coil</keyword>
<feature type="domain" description="HAMP" evidence="8">
    <location>
        <begin position="341"/>
        <end position="393"/>
    </location>
</feature>
<dbReference type="Proteomes" id="UP001549691">
    <property type="component" value="Unassembled WGS sequence"/>
</dbReference>
<name>A0ABV2TG05_9RHOO</name>
<dbReference type="SUPFAM" id="SSF58104">
    <property type="entry name" value="Methyl-accepting chemotaxis protein (MCP) signaling domain"/>
    <property type="match status" value="1"/>
</dbReference>
<proteinExistence type="inferred from homology"/>
<dbReference type="Pfam" id="PF00672">
    <property type="entry name" value="HAMP"/>
    <property type="match status" value="1"/>
</dbReference>
<comment type="caution">
    <text evidence="9">The sequence shown here is derived from an EMBL/GenBank/DDBJ whole genome shotgun (WGS) entry which is preliminary data.</text>
</comment>
<dbReference type="InterPro" id="IPR003660">
    <property type="entry name" value="HAMP_dom"/>
</dbReference>
<gene>
    <name evidence="9" type="ORF">ABXR19_01585</name>
</gene>
<dbReference type="InterPro" id="IPR004089">
    <property type="entry name" value="MCPsignal_dom"/>
</dbReference>
<evidence type="ECO:0000256" key="2">
    <source>
        <dbReference type="ARBA" id="ARBA00029447"/>
    </source>
</evidence>
<dbReference type="PANTHER" id="PTHR43531:SF11">
    <property type="entry name" value="METHYL-ACCEPTING CHEMOTAXIS PROTEIN 3"/>
    <property type="match status" value="1"/>
</dbReference>
<keyword evidence="6" id="KW-0472">Membrane</keyword>
<comment type="similarity">
    <text evidence="2">Belongs to the methyl-accepting chemotaxis (MCP) protein family.</text>
</comment>
<keyword evidence="10" id="KW-1185">Reference proteome</keyword>
<feature type="compositionally biased region" description="Polar residues" evidence="5">
    <location>
        <begin position="434"/>
        <end position="446"/>
    </location>
</feature>
<evidence type="ECO:0000256" key="3">
    <source>
        <dbReference type="PROSITE-ProRule" id="PRU00284"/>
    </source>
</evidence>
<keyword evidence="6" id="KW-1133">Transmembrane helix</keyword>
<dbReference type="SMART" id="SM00304">
    <property type="entry name" value="HAMP"/>
    <property type="match status" value="1"/>
</dbReference>
<dbReference type="PROSITE" id="PS50111">
    <property type="entry name" value="CHEMOTAXIS_TRANSDUC_2"/>
    <property type="match status" value="1"/>
</dbReference>
<evidence type="ECO:0000256" key="4">
    <source>
        <dbReference type="SAM" id="Coils"/>
    </source>
</evidence>
<protein>
    <submittedName>
        <fullName evidence="9">Cache 3/Cache 2 fusion domain-containing protein</fullName>
    </submittedName>
</protein>
<sequence>MIRHASIRTRFADLSIATRLSLLTVGLLVLIFGIAGSYLCSQLSSRMQTSATTALQVANQRIVDMVEVYAVSLENTATQLGAEFVSRLGSAVPETMRQSSVKADHSKAAALIDSFSAASGAVATLFVREGDDFTRVATSLQDANGKRATGTQLDHKHPAYDLMQAGKPYTGRAKLFGRDYVVRYLPLLENGKVIGIGFIGIDFTEGLATLKQKIRDLRIGETGHVFVLESSGADAGKAVVHPEAEGKSLLDLKSTDDKSVIRQMLEQKTGAFTWNEKTTQGQSREKLSVFGSFPHWNWLIVSDGFVEEFTRDARSVQTMLIVAVLLIAVLIAASTALMGRLWISQPLDEAVRVFEKIAAGDLTVRVEARSHDEVGKLMIAMHAMTGKLAEIIAEVRSAADSLTGASGQISATSQSLSQSSSEQAASVEQTSASMEQMSSSVTQNADNARITDSMAVQAAREAGDGGKAVGQTVHAMKQIAARINIIDDIAYQTNLLALNAAIEAARAGEQGKGFAVVAAEVRKLAERSQVAAQEIGELAGSSVSMAERAGTLLDTIVPAIQKTAELVQEIAAASTEQSTGVGQINTALGQLSQLTQQNASASEELAATAEQMSGQAEQLQQLMDFFKLAGSRAAAGGSLHGNSPESANRRGSSGIAPERGGFVRY</sequence>
<keyword evidence="3" id="KW-0807">Transducer</keyword>
<dbReference type="Gene3D" id="3.30.450.20">
    <property type="entry name" value="PAS domain"/>
    <property type="match status" value="1"/>
</dbReference>
<evidence type="ECO:0000259" key="7">
    <source>
        <dbReference type="PROSITE" id="PS50111"/>
    </source>
</evidence>
<dbReference type="CDD" id="cd06225">
    <property type="entry name" value="HAMP"/>
    <property type="match status" value="1"/>
</dbReference>
<evidence type="ECO:0000256" key="1">
    <source>
        <dbReference type="ARBA" id="ARBA00022500"/>
    </source>
</evidence>
<dbReference type="PANTHER" id="PTHR43531">
    <property type="entry name" value="PROTEIN ICFG"/>
    <property type="match status" value="1"/>
</dbReference>
<accession>A0ABV2TG05</accession>
<dbReference type="PROSITE" id="PS50885">
    <property type="entry name" value="HAMP"/>
    <property type="match status" value="1"/>
</dbReference>
<dbReference type="SUPFAM" id="SSF103190">
    <property type="entry name" value="Sensory domain-like"/>
    <property type="match status" value="1"/>
</dbReference>
<evidence type="ECO:0000256" key="6">
    <source>
        <dbReference type="SAM" id="Phobius"/>
    </source>
</evidence>
<evidence type="ECO:0000313" key="10">
    <source>
        <dbReference type="Proteomes" id="UP001549691"/>
    </source>
</evidence>
<keyword evidence="1" id="KW-0145">Chemotaxis</keyword>
<dbReference type="InterPro" id="IPR033462">
    <property type="entry name" value="Cache_3-Cache_2"/>
</dbReference>
<dbReference type="InterPro" id="IPR029151">
    <property type="entry name" value="Sensor-like_sf"/>
</dbReference>
<dbReference type="InterPro" id="IPR051310">
    <property type="entry name" value="MCP_chemotaxis"/>
</dbReference>
<reference evidence="9 10" key="1">
    <citation type="submission" date="2024-07" db="EMBL/GenBank/DDBJ databases">
        <title>Uliginosibacterium flavum JJ3220;KACC:17644.</title>
        <authorList>
            <person name="Kim M.K."/>
        </authorList>
    </citation>
    <scope>NUCLEOTIDE SEQUENCE [LARGE SCALE GENOMIC DNA]</scope>
    <source>
        <strain evidence="9 10">KACC:17644</strain>
    </source>
</reference>
<dbReference type="CDD" id="cd11386">
    <property type="entry name" value="MCP_signal"/>
    <property type="match status" value="1"/>
</dbReference>
<feature type="transmembrane region" description="Helical" evidence="6">
    <location>
        <begin position="319"/>
        <end position="343"/>
    </location>
</feature>
<evidence type="ECO:0000256" key="5">
    <source>
        <dbReference type="SAM" id="MobiDB-lite"/>
    </source>
</evidence>
<organism evidence="9 10">
    <name type="scientific">Uliginosibacterium flavum</name>
    <dbReference type="NCBI Taxonomy" id="1396831"/>
    <lineage>
        <taxon>Bacteria</taxon>
        <taxon>Pseudomonadati</taxon>
        <taxon>Pseudomonadota</taxon>
        <taxon>Betaproteobacteria</taxon>
        <taxon>Rhodocyclales</taxon>
        <taxon>Zoogloeaceae</taxon>
        <taxon>Uliginosibacterium</taxon>
    </lineage>
</organism>
<evidence type="ECO:0000313" key="9">
    <source>
        <dbReference type="EMBL" id="MET7012861.1"/>
    </source>
</evidence>
<dbReference type="EMBL" id="JBEWZI010000001">
    <property type="protein sequence ID" value="MET7012861.1"/>
    <property type="molecule type" value="Genomic_DNA"/>
</dbReference>
<dbReference type="CDD" id="cd12912">
    <property type="entry name" value="PDC2_MCP_like"/>
    <property type="match status" value="1"/>
</dbReference>
<feature type="domain" description="Methyl-accepting transducer" evidence="7">
    <location>
        <begin position="398"/>
        <end position="613"/>
    </location>
</feature>
<feature type="transmembrane region" description="Helical" evidence="6">
    <location>
        <begin position="20"/>
        <end position="39"/>
    </location>
</feature>
<feature type="region of interest" description="Disordered" evidence="5">
    <location>
        <begin position="634"/>
        <end position="665"/>
    </location>
</feature>
<dbReference type="Pfam" id="PF00015">
    <property type="entry name" value="MCPsignal"/>
    <property type="match status" value="1"/>
</dbReference>
<feature type="compositionally biased region" description="Low complexity" evidence="5">
    <location>
        <begin position="413"/>
        <end position="433"/>
    </location>
</feature>
<feature type="coiled-coil region" evidence="4">
    <location>
        <begin position="584"/>
        <end position="622"/>
    </location>
</feature>
<evidence type="ECO:0000259" key="8">
    <source>
        <dbReference type="PROSITE" id="PS50885"/>
    </source>
</evidence>
<keyword evidence="6" id="KW-0812">Transmembrane</keyword>
<dbReference type="Gene3D" id="1.10.287.950">
    <property type="entry name" value="Methyl-accepting chemotaxis protein"/>
    <property type="match status" value="1"/>
</dbReference>
<feature type="region of interest" description="Disordered" evidence="5">
    <location>
        <begin position="413"/>
        <end position="448"/>
    </location>
</feature>
<dbReference type="SMART" id="SM00283">
    <property type="entry name" value="MA"/>
    <property type="match status" value="1"/>
</dbReference>